<proteinExistence type="predicted"/>
<sequence>MPPAKKQKKQNARRDSRASAQDPDSHSSDSDSESVQSPETNKSSNAKSKDDQSQNANKSEESEKRPEPYEYVCFHRPLFDVKAENWLTWSNDPDAHVDEEEVFEKLFKPIWEKEKEQGIPGDSPEKHPGHKWVMMFNAYMKLDWLMRKARYCNPDNFGMYIYNDWYSYGLTEILENMMVEFNKAYHSKGPNRLEDMWVIISAVGLWINQEDHLGCFMSSDDGEGVGELIGVIGCALLTVLAAIERAGELRPTSCFLDLAIVIGYYLECSYDLPAYGFEGKIVRWRKHAVEYFKKANLDPAKATAATKQRMEKIEKGDDDWDESDEEATEGAGKENTRSKSATGKRKRGSAGAIKDANKEEDTWGWDKSFQKYKKDHKPKMGGNQYDITKMSKAERKKAAFDGKDPFAGIPDKELKADMIDVE</sequence>
<accession>A0A9Q8ZFG4</accession>
<evidence type="ECO:0000313" key="3">
    <source>
        <dbReference type="Proteomes" id="UP001056012"/>
    </source>
</evidence>
<dbReference type="VEuPathDB" id="FungiDB:yc1106_08410"/>
<feature type="region of interest" description="Disordered" evidence="1">
    <location>
        <begin position="303"/>
        <end position="359"/>
    </location>
</feature>
<name>A0A9Q8ZFG4_CURCL</name>
<dbReference type="Proteomes" id="UP001056012">
    <property type="component" value="Chromosome 6"/>
</dbReference>
<feature type="region of interest" description="Disordered" evidence="1">
    <location>
        <begin position="1"/>
        <end position="66"/>
    </location>
</feature>
<dbReference type="OrthoDB" id="10037289at2759"/>
<protein>
    <submittedName>
        <fullName evidence="2">Uncharacterized protein</fullName>
    </submittedName>
</protein>
<feature type="compositionally biased region" description="Acidic residues" evidence="1">
    <location>
        <begin position="316"/>
        <end position="328"/>
    </location>
</feature>
<dbReference type="AlphaFoldDB" id="A0A9Q8ZFG4"/>
<keyword evidence="3" id="KW-1185">Reference proteome</keyword>
<reference evidence="2" key="1">
    <citation type="submission" date="2021-12" db="EMBL/GenBank/DDBJ databases">
        <title>Curvularia clavata genome.</title>
        <authorList>
            <person name="Cao Y."/>
        </authorList>
    </citation>
    <scope>NUCLEOTIDE SEQUENCE</scope>
    <source>
        <strain evidence="2">Yc1106</strain>
    </source>
</reference>
<organism evidence="2 3">
    <name type="scientific">Curvularia clavata</name>
    <dbReference type="NCBI Taxonomy" id="95742"/>
    <lineage>
        <taxon>Eukaryota</taxon>
        <taxon>Fungi</taxon>
        <taxon>Dikarya</taxon>
        <taxon>Ascomycota</taxon>
        <taxon>Pezizomycotina</taxon>
        <taxon>Dothideomycetes</taxon>
        <taxon>Pleosporomycetidae</taxon>
        <taxon>Pleosporales</taxon>
        <taxon>Pleosporineae</taxon>
        <taxon>Pleosporaceae</taxon>
        <taxon>Curvularia</taxon>
    </lineage>
</organism>
<evidence type="ECO:0000313" key="2">
    <source>
        <dbReference type="EMBL" id="USP81136.1"/>
    </source>
</evidence>
<evidence type="ECO:0000256" key="1">
    <source>
        <dbReference type="SAM" id="MobiDB-lite"/>
    </source>
</evidence>
<feature type="compositionally biased region" description="Basic and acidic residues" evidence="1">
    <location>
        <begin position="12"/>
        <end position="29"/>
    </location>
</feature>
<feature type="compositionally biased region" description="Basic and acidic residues" evidence="1">
    <location>
        <begin position="47"/>
        <end position="66"/>
    </location>
</feature>
<dbReference type="EMBL" id="CP089279">
    <property type="protein sequence ID" value="USP81136.1"/>
    <property type="molecule type" value="Genomic_DNA"/>
</dbReference>
<feature type="compositionally biased region" description="Basic residues" evidence="1">
    <location>
        <begin position="1"/>
        <end position="11"/>
    </location>
</feature>
<gene>
    <name evidence="2" type="ORF">yc1106_08410</name>
</gene>